<dbReference type="InParanoid" id="A7EPH4"/>
<reference evidence="2" key="1">
    <citation type="journal article" date="2011" name="PLoS Genet.">
        <title>Genomic analysis of the necrotrophic fungal pathogens Sclerotinia sclerotiorum and Botrytis cinerea.</title>
        <authorList>
            <person name="Amselem J."/>
            <person name="Cuomo C.A."/>
            <person name="van Kan J.A."/>
            <person name="Viaud M."/>
            <person name="Benito E.P."/>
            <person name="Couloux A."/>
            <person name="Coutinho P.M."/>
            <person name="de Vries R.P."/>
            <person name="Dyer P.S."/>
            <person name="Fillinger S."/>
            <person name="Fournier E."/>
            <person name="Gout L."/>
            <person name="Hahn M."/>
            <person name="Kohn L."/>
            <person name="Lapalu N."/>
            <person name="Plummer K.M."/>
            <person name="Pradier J.M."/>
            <person name="Quevillon E."/>
            <person name="Sharon A."/>
            <person name="Simon A."/>
            <person name="ten Have A."/>
            <person name="Tudzynski B."/>
            <person name="Tudzynski P."/>
            <person name="Wincker P."/>
            <person name="Andrew M."/>
            <person name="Anthouard V."/>
            <person name="Beever R.E."/>
            <person name="Beffa R."/>
            <person name="Benoit I."/>
            <person name="Bouzid O."/>
            <person name="Brault B."/>
            <person name="Chen Z."/>
            <person name="Choquer M."/>
            <person name="Collemare J."/>
            <person name="Cotton P."/>
            <person name="Danchin E.G."/>
            <person name="Da Silva C."/>
            <person name="Gautier A."/>
            <person name="Giraud C."/>
            <person name="Giraud T."/>
            <person name="Gonzalez C."/>
            <person name="Grossetete S."/>
            <person name="Guldener U."/>
            <person name="Henrissat B."/>
            <person name="Howlett B.J."/>
            <person name="Kodira C."/>
            <person name="Kretschmer M."/>
            <person name="Lappartient A."/>
            <person name="Leroch M."/>
            <person name="Levis C."/>
            <person name="Mauceli E."/>
            <person name="Neuveglise C."/>
            <person name="Oeser B."/>
            <person name="Pearson M."/>
            <person name="Poulain J."/>
            <person name="Poussereau N."/>
            <person name="Quesneville H."/>
            <person name="Rascle C."/>
            <person name="Schumacher J."/>
            <person name="Segurens B."/>
            <person name="Sexton A."/>
            <person name="Silva E."/>
            <person name="Sirven C."/>
            <person name="Soanes D.M."/>
            <person name="Talbot N.J."/>
            <person name="Templeton M."/>
            <person name="Yandava C."/>
            <person name="Yarden O."/>
            <person name="Zeng Q."/>
            <person name="Rollins J.A."/>
            <person name="Lebrun M.H."/>
            <person name="Dickman M."/>
        </authorList>
    </citation>
    <scope>NUCLEOTIDE SEQUENCE [LARGE SCALE GENOMIC DNA]</scope>
    <source>
        <strain evidence="2">ATCC 18683 / 1980 / Ss-1</strain>
    </source>
</reference>
<evidence type="ECO:0000313" key="1">
    <source>
        <dbReference type="EMBL" id="EDO04740.1"/>
    </source>
</evidence>
<dbReference type="EMBL" id="CH476629">
    <property type="protein sequence ID" value="EDO04740.1"/>
    <property type="molecule type" value="Genomic_DNA"/>
</dbReference>
<sequence>MIKISNPYHTPRFTASSNSFPDRKKVLLHILKFGFIGQLSELERLLRVVRMAGSVVKSHLYNFYKVKVRIDFECRTLVLASYAVNLSK</sequence>
<dbReference type="HOGENOM" id="CLU_2470447_0_0_1"/>
<dbReference type="AlphaFoldDB" id="A7EPH4"/>
<dbReference type="RefSeq" id="XP_001591777.1">
    <property type="nucleotide sequence ID" value="XM_001591727.1"/>
</dbReference>
<keyword evidence="2" id="KW-1185">Reference proteome</keyword>
<dbReference type="GeneID" id="5487753"/>
<dbReference type="KEGG" id="ssl:SS1G_07223"/>
<name>A7EPH4_SCLS1</name>
<organism evidence="1 2">
    <name type="scientific">Sclerotinia sclerotiorum (strain ATCC 18683 / 1980 / Ss-1)</name>
    <name type="common">White mold</name>
    <name type="synonym">Whetzelinia sclerotiorum</name>
    <dbReference type="NCBI Taxonomy" id="665079"/>
    <lineage>
        <taxon>Eukaryota</taxon>
        <taxon>Fungi</taxon>
        <taxon>Dikarya</taxon>
        <taxon>Ascomycota</taxon>
        <taxon>Pezizomycotina</taxon>
        <taxon>Leotiomycetes</taxon>
        <taxon>Helotiales</taxon>
        <taxon>Sclerotiniaceae</taxon>
        <taxon>Sclerotinia</taxon>
    </lineage>
</organism>
<dbReference type="Proteomes" id="UP000001312">
    <property type="component" value="Unassembled WGS sequence"/>
</dbReference>
<accession>A7EPH4</accession>
<evidence type="ECO:0000313" key="2">
    <source>
        <dbReference type="Proteomes" id="UP000001312"/>
    </source>
</evidence>
<protein>
    <submittedName>
        <fullName evidence="1">Uncharacterized protein</fullName>
    </submittedName>
</protein>
<proteinExistence type="predicted"/>
<gene>
    <name evidence="1" type="ORF">SS1G_07223</name>
</gene>